<evidence type="ECO:0000256" key="3">
    <source>
        <dbReference type="SAM" id="MobiDB-lite"/>
    </source>
</evidence>
<dbReference type="PROSITE" id="PS50127">
    <property type="entry name" value="UBC_2"/>
    <property type="match status" value="1"/>
</dbReference>
<evidence type="ECO:0000313" key="5">
    <source>
        <dbReference type="EMBL" id="KAD4982577.1"/>
    </source>
</evidence>
<dbReference type="SUPFAM" id="SSF54495">
    <property type="entry name" value="UBC-like"/>
    <property type="match status" value="1"/>
</dbReference>
<dbReference type="AlphaFoldDB" id="A0A5N6NMN9"/>
<dbReference type="PANTHER" id="PTHR46116:SF41">
    <property type="entry name" value="UBIQUITIN-CONJUGATING ENZYME E2 25-RELATED"/>
    <property type="match status" value="1"/>
</dbReference>
<dbReference type="GO" id="GO:0061631">
    <property type="term" value="F:ubiquitin conjugating enzyme activity"/>
    <property type="evidence" value="ECO:0007669"/>
    <property type="project" value="TreeGrafter"/>
</dbReference>
<evidence type="ECO:0000313" key="6">
    <source>
        <dbReference type="Proteomes" id="UP000326396"/>
    </source>
</evidence>
<reference evidence="5 6" key="1">
    <citation type="submission" date="2019-05" db="EMBL/GenBank/DDBJ databases">
        <title>Mikania micrantha, genome provides insights into the molecular mechanism of rapid growth.</title>
        <authorList>
            <person name="Liu B."/>
        </authorList>
    </citation>
    <scope>NUCLEOTIDE SEQUENCE [LARGE SCALE GENOMIC DNA]</scope>
    <source>
        <strain evidence="5">NLD-2019</strain>
        <tissue evidence="5">Leaf</tissue>
    </source>
</reference>
<dbReference type="OrthoDB" id="47801at2759"/>
<evidence type="ECO:0000256" key="2">
    <source>
        <dbReference type="ARBA" id="ARBA00022786"/>
    </source>
</evidence>
<feature type="domain" description="UBC core" evidence="4">
    <location>
        <begin position="198"/>
        <end position="363"/>
    </location>
</feature>
<keyword evidence="6" id="KW-1185">Reference proteome</keyword>
<comment type="caution">
    <text evidence="5">The sequence shown here is derived from an EMBL/GenBank/DDBJ whole genome shotgun (WGS) entry which is preliminary data.</text>
</comment>
<keyword evidence="2" id="KW-0833">Ubl conjugation pathway</keyword>
<dbReference type="SMART" id="SM00212">
    <property type="entry name" value="UBCc"/>
    <property type="match status" value="1"/>
</dbReference>
<dbReference type="Proteomes" id="UP000326396">
    <property type="component" value="Linkage Group LG18"/>
</dbReference>
<dbReference type="InterPro" id="IPR016135">
    <property type="entry name" value="UBQ-conjugating_enzyme/RWD"/>
</dbReference>
<gene>
    <name evidence="5" type="ORF">E3N88_19248</name>
</gene>
<protein>
    <recommendedName>
        <fullName evidence="4">UBC core domain-containing protein</fullName>
    </recommendedName>
</protein>
<feature type="region of interest" description="Disordered" evidence="3">
    <location>
        <begin position="54"/>
        <end position="90"/>
    </location>
</feature>
<accession>A0A5N6NMN9</accession>
<dbReference type="PANTHER" id="PTHR46116">
    <property type="entry name" value="(E3-INDEPENDENT) E2 UBIQUITIN-CONJUGATING ENZYME"/>
    <property type="match status" value="1"/>
</dbReference>
<proteinExistence type="predicted"/>
<feature type="region of interest" description="Disordered" evidence="3">
    <location>
        <begin position="559"/>
        <end position="580"/>
    </location>
</feature>
<dbReference type="EMBL" id="SZYD01000010">
    <property type="protein sequence ID" value="KAD4982577.1"/>
    <property type="molecule type" value="Genomic_DNA"/>
</dbReference>
<organism evidence="5 6">
    <name type="scientific">Mikania micrantha</name>
    <name type="common">bitter vine</name>
    <dbReference type="NCBI Taxonomy" id="192012"/>
    <lineage>
        <taxon>Eukaryota</taxon>
        <taxon>Viridiplantae</taxon>
        <taxon>Streptophyta</taxon>
        <taxon>Embryophyta</taxon>
        <taxon>Tracheophyta</taxon>
        <taxon>Spermatophyta</taxon>
        <taxon>Magnoliopsida</taxon>
        <taxon>eudicotyledons</taxon>
        <taxon>Gunneridae</taxon>
        <taxon>Pentapetalae</taxon>
        <taxon>asterids</taxon>
        <taxon>campanulids</taxon>
        <taxon>Asterales</taxon>
        <taxon>Asteraceae</taxon>
        <taxon>Asteroideae</taxon>
        <taxon>Heliantheae alliance</taxon>
        <taxon>Eupatorieae</taxon>
        <taxon>Mikania</taxon>
    </lineage>
</organism>
<dbReference type="Gene3D" id="3.10.110.10">
    <property type="entry name" value="Ubiquitin Conjugating Enzyme"/>
    <property type="match status" value="1"/>
</dbReference>
<name>A0A5N6NMN9_9ASTR</name>
<dbReference type="Pfam" id="PF00179">
    <property type="entry name" value="UQ_con"/>
    <property type="match status" value="1"/>
</dbReference>
<evidence type="ECO:0000259" key="4">
    <source>
        <dbReference type="PROSITE" id="PS50127"/>
    </source>
</evidence>
<evidence type="ECO:0000256" key="1">
    <source>
        <dbReference type="ARBA" id="ARBA00022679"/>
    </source>
</evidence>
<feature type="compositionally biased region" description="Basic residues" evidence="3">
    <location>
        <begin position="561"/>
        <end position="573"/>
    </location>
</feature>
<keyword evidence="1" id="KW-0808">Transferase</keyword>
<sequence length="615" mass="69083">MENRCEELCHRLAGIDVTLKDIKQGINQLVASSQFRTNANGYVDNKNKSVVAEEDGTDGLDNVVKKKRKHTDTSHGSDHPPPPPPPIDASKQIVEVPTKGETVVYKKGSPFFIKEVDYIATFEMHLLEKYKNSPIGPFSILDVLPFESKHRPEAPSLNLEGVMERFGAFKKYDTVSDHSDHFYSAYKLSVRQQKGLEDWSDNLTKEWKAVEEQLPENIFVRAYEGTVNLLRAAIIGPQGTPYHDGLFFFDICFTSNYPKDSPLVHYCYDGLHINPNIRSSGSLFKLFPKRDKGGKLLGLESIWVPGTSDMLSLLIFLRSLFNATPLLNGVHDHVNFCGGRQVMFYNEVVFIKSLKTMVVVMNNPLKHFEDFVVGHFRNHATHILDAFQAYTEGVRVGSIIDGVPADGNQGTFSPTFKDDLATSINPLLEAFKKIGAFVGAEYSPPRLLQSKPYLLIRHDDVAVFMIPNPNIDLSGLALFATKLLIHLWLWAFRNYMKKRYEELSHRLARIEATLKDIKQGINQLVASSQFRTNANGYVDNKNKSIVAEEGMTDSLDDVVKKKGKHTGTSHGPHHPPPPIIASNQMVEVPTKGETMVHIKKSGFVVKNGFEIKTLY</sequence>
<dbReference type="InterPro" id="IPR000608">
    <property type="entry name" value="UBC"/>
</dbReference>